<keyword evidence="3" id="KW-1185">Reference proteome</keyword>
<organism evidence="2 3">
    <name type="scientific">Bacteroides phage crAss002</name>
    <dbReference type="NCBI Taxonomy" id="2709317"/>
    <lineage>
        <taxon>Viruses</taxon>
        <taxon>Duplodnaviria</taxon>
        <taxon>Heunggongvirae</taxon>
        <taxon>Uroviricota</taxon>
        <taxon>Caudoviricetes</taxon>
        <taxon>Crassvirales</taxon>
        <taxon>Intestiviridae</taxon>
        <taxon>Churivirinae</taxon>
        <taxon>Jahgtovirus</taxon>
        <taxon>Jahgtovirus secundus</taxon>
    </lineage>
</organism>
<protein>
    <submittedName>
        <fullName evidence="2">Recombinase</fullName>
    </submittedName>
</protein>
<sequence>MEEVKTENEKTLAKTEPKAKPTNNNNGMVVASALNTLDIYNPDDRSKLELYLKSVMSSDKCGIKTIQDGLAIYSRAKELGLPFTSCIEHLGVINGKTTLDVHLIKALLLKAAITWECTKDYIALYEYTDGNNVYIDSKIPEYCRRFKSKKEADEFNASSDNDEIGIYPVRNYQDYNGTIYKEYQLNNKFGVAANQQQAKDFAAKGLVPIFRIPNVPCDYITEYKLTRVVDNRVITSIGHFSYSDAVTAGLASKDTYTKYMRTLIGHRAFTLAARDIAADVILGCMETTEAKIVNNMNISDADIVEI</sequence>
<evidence type="ECO:0000256" key="1">
    <source>
        <dbReference type="SAM" id="MobiDB-lite"/>
    </source>
</evidence>
<evidence type="ECO:0000313" key="3">
    <source>
        <dbReference type="Proteomes" id="UP000595483"/>
    </source>
</evidence>
<feature type="region of interest" description="Disordered" evidence="1">
    <location>
        <begin position="1"/>
        <end position="25"/>
    </location>
</feature>
<proteinExistence type="predicted"/>
<gene>
    <name evidence="2" type="ORF">crAss002_62</name>
</gene>
<name>A0A7S5R537_9CAUD</name>
<accession>A0A7S5R537</accession>
<dbReference type="Proteomes" id="UP000595483">
    <property type="component" value="Segment"/>
</dbReference>
<feature type="compositionally biased region" description="Basic and acidic residues" evidence="1">
    <location>
        <begin position="1"/>
        <end position="19"/>
    </location>
</feature>
<evidence type="ECO:0000313" key="2">
    <source>
        <dbReference type="EMBL" id="QIG59172.1"/>
    </source>
</evidence>
<dbReference type="EMBL" id="MN917146">
    <property type="protein sequence ID" value="QIG59172.1"/>
    <property type="molecule type" value="Genomic_DNA"/>
</dbReference>
<reference evidence="2 3" key="1">
    <citation type="submission" date="2020-01" db="EMBL/GenBank/DDBJ databases">
        <title>PhicrAss002; a novel member of the crAss-like phage family isolated from the human gut following selective antibiotic enrichment.</title>
        <authorList>
            <person name="Guerin E."/>
            <person name="Shkoporov A.N."/>
            <person name="Stockdale S.R."/>
            <person name="Khokhlova E.V."/>
            <person name="Clooney A.G."/>
            <person name="Daly K.M."/>
            <person name="Draper L.A."/>
            <person name="Ross P.R."/>
            <person name="Hill C."/>
        </authorList>
    </citation>
    <scope>NUCLEOTIDE SEQUENCE [LARGE SCALE GENOMIC DNA]</scope>
</reference>